<dbReference type="PANTHER" id="PTHR43380:SF1">
    <property type="entry name" value="2-OXOISOVALERATE DEHYDROGENASE SUBUNIT ALPHA, MITOCHONDRIAL"/>
    <property type="match status" value="1"/>
</dbReference>
<evidence type="ECO:0000313" key="4">
    <source>
        <dbReference type="EMBL" id="PVU93597.1"/>
    </source>
</evidence>
<dbReference type="Gene3D" id="3.40.50.970">
    <property type="match status" value="1"/>
</dbReference>
<dbReference type="SUPFAM" id="SSF52518">
    <property type="entry name" value="Thiamin diphosphate-binding fold (THDP-binding)"/>
    <property type="match status" value="1"/>
</dbReference>
<comment type="similarity">
    <text evidence="2">Belongs to the BCKDHA family.</text>
</comment>
<dbReference type="EMBL" id="MBFR01000123">
    <property type="protein sequence ID" value="PVU93597.1"/>
    <property type="molecule type" value="Genomic_DNA"/>
</dbReference>
<dbReference type="GO" id="GO:0009083">
    <property type="term" value="P:branched-chain amino acid catabolic process"/>
    <property type="evidence" value="ECO:0007669"/>
    <property type="project" value="TreeGrafter"/>
</dbReference>
<evidence type="ECO:0000256" key="2">
    <source>
        <dbReference type="RuleBase" id="RU365014"/>
    </source>
</evidence>
<reference evidence="4 5" key="1">
    <citation type="journal article" date="2018" name="MBio">
        <title>Comparative Genomics Reveals the Core Gene Toolbox for the Fungus-Insect Symbiosis.</title>
        <authorList>
            <person name="Wang Y."/>
            <person name="Stata M."/>
            <person name="Wang W."/>
            <person name="Stajich J.E."/>
            <person name="White M.M."/>
            <person name="Moncalvo J.M."/>
        </authorList>
    </citation>
    <scope>NUCLEOTIDE SEQUENCE [LARGE SCALE GENOMIC DNA]</scope>
    <source>
        <strain evidence="4 5">SWE-8-4</strain>
    </source>
</reference>
<organism evidence="4 5">
    <name type="scientific">Smittium simulii</name>
    <dbReference type="NCBI Taxonomy" id="133385"/>
    <lineage>
        <taxon>Eukaryota</taxon>
        <taxon>Fungi</taxon>
        <taxon>Fungi incertae sedis</taxon>
        <taxon>Zoopagomycota</taxon>
        <taxon>Kickxellomycotina</taxon>
        <taxon>Harpellomycetes</taxon>
        <taxon>Harpellales</taxon>
        <taxon>Legeriomycetaceae</taxon>
        <taxon>Smittium</taxon>
    </lineage>
</organism>
<dbReference type="Pfam" id="PF00676">
    <property type="entry name" value="E1_dh"/>
    <property type="match status" value="1"/>
</dbReference>
<comment type="caution">
    <text evidence="4">The sequence shown here is derived from an EMBL/GenBank/DDBJ whole genome shotgun (WGS) entry which is preliminary data.</text>
</comment>
<keyword evidence="5" id="KW-1185">Reference proteome</keyword>
<name>A0A2T9YMP7_9FUNG</name>
<sequence>MVVSKQRYSTGLYKKAENRPNTINKLEFVSVKERIPMYSVMDIDGNIIDSSNKPDVPKELIQSTYKNILTINFMDQILYEAQRQGRISFYMTSFGEEAVVGSSLALDKNDVVYSQVSGFF</sequence>
<keyword evidence="2" id="KW-0786">Thiamine pyrophosphate</keyword>
<dbReference type="InterPro" id="IPR001017">
    <property type="entry name" value="DH_E1"/>
</dbReference>
<dbReference type="AlphaFoldDB" id="A0A2T9YMP7"/>
<evidence type="ECO:0000313" key="5">
    <source>
        <dbReference type="Proteomes" id="UP000245383"/>
    </source>
</evidence>
<protein>
    <recommendedName>
        <fullName evidence="2">2-oxoisovalerate dehydrogenase subunit alpha</fullName>
        <ecNumber evidence="2">1.2.4.4</ecNumber>
    </recommendedName>
    <alternativeName>
        <fullName evidence="2">Branched-chain alpha-keto acid dehydrogenase E1 component alpha chain</fullName>
    </alternativeName>
</protein>
<dbReference type="STRING" id="133385.A0A2T9YMP7"/>
<dbReference type="InterPro" id="IPR029061">
    <property type="entry name" value="THDP-binding"/>
</dbReference>
<comment type="catalytic activity">
    <reaction evidence="2">
        <text>N(6)-[(R)-lipoyl]-L-lysyl-[protein] + 3-methyl-2-oxobutanoate + H(+) = N(6)-[(R)-S(8)-2-methylpropanoyldihydrolipoyl]-L-lysyl-[protein] + CO2</text>
        <dbReference type="Rhea" id="RHEA:13457"/>
        <dbReference type="Rhea" id="RHEA-COMP:10474"/>
        <dbReference type="Rhea" id="RHEA-COMP:10497"/>
        <dbReference type="ChEBI" id="CHEBI:11851"/>
        <dbReference type="ChEBI" id="CHEBI:15378"/>
        <dbReference type="ChEBI" id="CHEBI:16526"/>
        <dbReference type="ChEBI" id="CHEBI:83099"/>
        <dbReference type="ChEBI" id="CHEBI:83142"/>
        <dbReference type="EC" id="1.2.4.4"/>
    </reaction>
</comment>
<evidence type="ECO:0000256" key="1">
    <source>
        <dbReference type="ARBA" id="ARBA00023002"/>
    </source>
</evidence>
<dbReference type="GO" id="GO:0003863">
    <property type="term" value="F:branched-chain 2-oxo acid dehydrogenase activity"/>
    <property type="evidence" value="ECO:0007669"/>
    <property type="project" value="UniProtKB-EC"/>
</dbReference>
<keyword evidence="1 2" id="KW-0560">Oxidoreductase</keyword>
<dbReference type="EC" id="1.2.4.4" evidence="2"/>
<dbReference type="Proteomes" id="UP000245383">
    <property type="component" value="Unassembled WGS sequence"/>
</dbReference>
<gene>
    <name evidence="4" type="ORF">BB561_003163</name>
</gene>
<proteinExistence type="inferred from homology"/>
<accession>A0A2T9YMP7</accession>
<evidence type="ECO:0000259" key="3">
    <source>
        <dbReference type="Pfam" id="PF00676"/>
    </source>
</evidence>
<dbReference type="OrthoDB" id="3845at2759"/>
<comment type="function">
    <text evidence="2">The branched-chain alpha-keto dehydrogenase complex catalyzes the overall conversion of alpha-keto acids to acyl-CoA and CO(2). It contains multiple copies of three enzymatic components: branched-chain alpha-keto acid decarboxylase (E1), lipoamide acyltransferase (E2) and lipoamide dehydrogenase (E3).</text>
</comment>
<dbReference type="PANTHER" id="PTHR43380">
    <property type="entry name" value="2-OXOISOVALERATE DEHYDROGENASE SUBUNIT ALPHA, MITOCHONDRIAL"/>
    <property type="match status" value="1"/>
</dbReference>
<dbReference type="InterPro" id="IPR050771">
    <property type="entry name" value="Alpha-ketoacid_DH_E1_comp"/>
</dbReference>
<comment type="cofactor">
    <cofactor evidence="2">
        <name>thiamine diphosphate</name>
        <dbReference type="ChEBI" id="CHEBI:58937"/>
    </cofactor>
</comment>
<feature type="domain" description="Dehydrogenase E1 component" evidence="3">
    <location>
        <begin position="68"/>
        <end position="115"/>
    </location>
</feature>